<sequence length="249" mass="27390">MNIIETKNYEDMSEAAAGYVWLRLQSGMRVLGLATGGTPIGFYERLTERINTHSHSLKDLTTVNLDEYIGLGAAHPNSYHVYMQEHFFKHVDIPPQQTYLPDGKAASPEKEADDYEKLVTELGIDLQLLGIGANGHIGFNEPGSPLDGRSRVVDLTEETIEANARFFEKEEQVPRQAVTMGIGTIMEAEEILLLASGAEKAEAVRDMIEGPVTEEVPATVLQRHPNVTVIADRDALSLTQASRSVFPGK</sequence>
<keyword evidence="2 4" id="KW-0378">Hydrolase</keyword>
<feature type="active site" description="For ring-opening step" evidence="4">
    <location>
        <position position="134"/>
    </location>
</feature>
<evidence type="ECO:0000256" key="1">
    <source>
        <dbReference type="ARBA" id="ARBA00000644"/>
    </source>
</evidence>
<reference evidence="6 7" key="1">
    <citation type="submission" date="2020-03" db="EMBL/GenBank/DDBJ databases">
        <title>Assessment of the enzymatic potential of alkaline-tolerant lipase obtained from Bacillus luteus H11 (technogenic soil) for the bioremediation of saline soils contaminated with petroleum substances.</title>
        <authorList>
            <person name="Kalwasinska A."/>
        </authorList>
    </citation>
    <scope>NUCLEOTIDE SEQUENCE [LARGE SCALE GENOMIC DNA]</scope>
    <source>
        <strain evidence="6 7">H11</strain>
    </source>
</reference>
<evidence type="ECO:0000259" key="5">
    <source>
        <dbReference type="Pfam" id="PF01182"/>
    </source>
</evidence>
<dbReference type="CDD" id="cd01399">
    <property type="entry name" value="GlcN6P_deaminase"/>
    <property type="match status" value="1"/>
</dbReference>
<dbReference type="GO" id="GO:0005975">
    <property type="term" value="P:carbohydrate metabolic process"/>
    <property type="evidence" value="ECO:0007669"/>
    <property type="project" value="InterPro"/>
</dbReference>
<dbReference type="GO" id="GO:0019262">
    <property type="term" value="P:N-acetylneuraminate catabolic process"/>
    <property type="evidence" value="ECO:0007669"/>
    <property type="project" value="UniProtKB-UniRule"/>
</dbReference>
<dbReference type="Pfam" id="PF01182">
    <property type="entry name" value="Glucosamine_iso"/>
    <property type="match status" value="1"/>
</dbReference>
<comment type="catalytic activity">
    <reaction evidence="1 4">
        <text>alpha-D-glucosamine 6-phosphate + H2O = beta-D-fructose 6-phosphate + NH4(+)</text>
        <dbReference type="Rhea" id="RHEA:12172"/>
        <dbReference type="ChEBI" id="CHEBI:15377"/>
        <dbReference type="ChEBI" id="CHEBI:28938"/>
        <dbReference type="ChEBI" id="CHEBI:57634"/>
        <dbReference type="ChEBI" id="CHEBI:75989"/>
        <dbReference type="EC" id="3.5.99.6"/>
    </reaction>
</comment>
<evidence type="ECO:0000313" key="7">
    <source>
        <dbReference type="Proteomes" id="UP000752012"/>
    </source>
</evidence>
<organism evidence="6 7">
    <name type="scientific">Alkalicoccus luteus</name>
    <dbReference type="NCBI Taxonomy" id="1237094"/>
    <lineage>
        <taxon>Bacteria</taxon>
        <taxon>Bacillati</taxon>
        <taxon>Bacillota</taxon>
        <taxon>Bacilli</taxon>
        <taxon>Bacillales</taxon>
        <taxon>Bacillaceae</taxon>
        <taxon>Alkalicoccus</taxon>
    </lineage>
</organism>
<dbReference type="NCBIfam" id="TIGR00502">
    <property type="entry name" value="nagB"/>
    <property type="match status" value="1"/>
</dbReference>
<dbReference type="GO" id="GO:0006046">
    <property type="term" value="P:N-acetylglucosamine catabolic process"/>
    <property type="evidence" value="ECO:0007669"/>
    <property type="project" value="UniProtKB-UniRule"/>
</dbReference>
<dbReference type="Proteomes" id="UP000752012">
    <property type="component" value="Unassembled WGS sequence"/>
</dbReference>
<comment type="caution">
    <text evidence="6">The sequence shown here is derived from an EMBL/GenBank/DDBJ whole genome shotgun (WGS) entry which is preliminary data.</text>
</comment>
<dbReference type="EC" id="3.5.99.6" evidence="4"/>
<proteinExistence type="inferred from homology"/>
<accession>A0A969TS23</accession>
<comment type="similarity">
    <text evidence="4">Belongs to the glucosamine/galactosamine-6-phosphate isomerase family. NagB subfamily.</text>
</comment>
<dbReference type="GO" id="GO:0004342">
    <property type="term" value="F:glucosamine-6-phosphate deaminase activity"/>
    <property type="evidence" value="ECO:0007669"/>
    <property type="project" value="UniProtKB-UniRule"/>
</dbReference>
<feature type="active site" description="Proton acceptor; for ring-opening step" evidence="4">
    <location>
        <position position="136"/>
    </location>
</feature>
<dbReference type="PANTHER" id="PTHR11280:SF5">
    <property type="entry name" value="GLUCOSAMINE-6-PHOSPHATE ISOMERASE"/>
    <property type="match status" value="1"/>
</dbReference>
<dbReference type="HAMAP" id="MF_01241">
    <property type="entry name" value="GlcN6P_deamin"/>
    <property type="match status" value="1"/>
</dbReference>
<dbReference type="PANTHER" id="PTHR11280">
    <property type="entry name" value="GLUCOSAMINE-6-PHOSPHATE ISOMERASE"/>
    <property type="match status" value="1"/>
</dbReference>
<dbReference type="InterPro" id="IPR006148">
    <property type="entry name" value="Glc/Gal-6P_isomerase"/>
</dbReference>
<dbReference type="FunFam" id="3.40.50.1360:FF:000003">
    <property type="entry name" value="Glucosamine-6-phosphate deaminase"/>
    <property type="match status" value="1"/>
</dbReference>
<protein>
    <recommendedName>
        <fullName evidence="4">Glucosamine-6-phosphate deaminase</fullName>
        <ecNumber evidence="4">3.5.99.6</ecNumber>
    </recommendedName>
    <alternativeName>
        <fullName evidence="4">GlcN6P deaminase</fullName>
        <shortName evidence="4">GNPDA</shortName>
    </alternativeName>
    <alternativeName>
        <fullName evidence="4">Glucosamine-6-phosphate isomerase</fullName>
    </alternativeName>
</protein>
<feature type="active site" description="Proton acceptor; for enolization step" evidence="4">
    <location>
        <position position="66"/>
    </location>
</feature>
<feature type="domain" description="Glucosamine/galactosamine-6-phosphate isomerase" evidence="5">
    <location>
        <begin position="29"/>
        <end position="224"/>
    </location>
</feature>
<dbReference type="RefSeq" id="WP_168004406.1">
    <property type="nucleotide sequence ID" value="NZ_JAATHJ010000001.1"/>
</dbReference>
<keyword evidence="7" id="KW-1185">Reference proteome</keyword>
<dbReference type="PROSITE" id="PS01161">
    <property type="entry name" value="GLC_GALNAC_ISOMERASE"/>
    <property type="match status" value="1"/>
</dbReference>
<dbReference type="InterPro" id="IPR037171">
    <property type="entry name" value="NagB/RpiA_transferase-like"/>
</dbReference>
<comment type="caution">
    <text evidence="4">Lacks conserved residue(s) required for the propagation of feature annotation.</text>
</comment>
<dbReference type="GO" id="GO:0005737">
    <property type="term" value="C:cytoplasm"/>
    <property type="evidence" value="ECO:0007669"/>
    <property type="project" value="TreeGrafter"/>
</dbReference>
<keyword evidence="3 4" id="KW-0119">Carbohydrate metabolism</keyword>
<dbReference type="SUPFAM" id="SSF100950">
    <property type="entry name" value="NagB/RpiA/CoA transferase-like"/>
    <property type="match status" value="1"/>
</dbReference>
<dbReference type="GO" id="GO:0042802">
    <property type="term" value="F:identical protein binding"/>
    <property type="evidence" value="ECO:0007669"/>
    <property type="project" value="TreeGrafter"/>
</dbReference>
<evidence type="ECO:0000256" key="4">
    <source>
        <dbReference type="HAMAP-Rule" id="MF_01241"/>
    </source>
</evidence>
<evidence type="ECO:0000256" key="3">
    <source>
        <dbReference type="ARBA" id="ARBA00023277"/>
    </source>
</evidence>
<dbReference type="AlphaFoldDB" id="A0A969TS23"/>
<gene>
    <name evidence="4 6" type="primary">nagB</name>
    <name evidence="6" type="ORF">HCN83_00815</name>
</gene>
<dbReference type="InterPro" id="IPR018321">
    <property type="entry name" value="Glucosamine6P_isomerase_CS"/>
</dbReference>
<dbReference type="Gene3D" id="3.40.50.1360">
    <property type="match status" value="1"/>
</dbReference>
<comment type="pathway">
    <text evidence="4">Amino-sugar metabolism; N-acetylneuraminate degradation; D-fructose 6-phosphate from N-acetylneuraminate: step 5/5.</text>
</comment>
<evidence type="ECO:0000256" key="2">
    <source>
        <dbReference type="ARBA" id="ARBA00022801"/>
    </source>
</evidence>
<comment type="function">
    <text evidence="4">Catalyzes the reversible isomerization-deamination of glucosamine 6-phosphate (GlcN6P) to form fructose 6-phosphate (Fru6P) and ammonium ion.</text>
</comment>
<dbReference type="EMBL" id="JAATHJ010000001">
    <property type="protein sequence ID" value="NJP36128.1"/>
    <property type="molecule type" value="Genomic_DNA"/>
</dbReference>
<dbReference type="GO" id="GO:0006043">
    <property type="term" value="P:glucosamine catabolic process"/>
    <property type="evidence" value="ECO:0007669"/>
    <property type="project" value="TreeGrafter"/>
</dbReference>
<evidence type="ECO:0000313" key="6">
    <source>
        <dbReference type="EMBL" id="NJP36128.1"/>
    </source>
</evidence>
<feature type="active site" description="For ring-opening step" evidence="4">
    <location>
        <position position="141"/>
    </location>
</feature>
<dbReference type="InterPro" id="IPR004547">
    <property type="entry name" value="Glucosamine6P_isomerase"/>
</dbReference>
<name>A0A969TS23_9BACI</name>